<dbReference type="Proteomes" id="UP000277570">
    <property type="component" value="Unassembled WGS sequence"/>
</dbReference>
<evidence type="ECO:0000256" key="3">
    <source>
        <dbReference type="SAM" id="Phobius"/>
    </source>
</evidence>
<keyword evidence="3" id="KW-0812">Transmembrane</keyword>
<keyword evidence="2" id="KW-0175">Coiled coil</keyword>
<feature type="coiled-coil region" evidence="2">
    <location>
        <begin position="737"/>
        <end position="764"/>
    </location>
</feature>
<keyword evidence="1" id="KW-1188">Viral release from host cell</keyword>
<dbReference type="PANTHER" id="PTHR37813">
    <property type="entry name" value="FELS-2 PROPHAGE PROTEIN"/>
    <property type="match status" value="1"/>
</dbReference>
<keyword evidence="3" id="KW-1133">Transmembrane helix</keyword>
<dbReference type="RefSeq" id="WP_125148500.1">
    <property type="nucleotide sequence ID" value="NZ_UYIN01000007.1"/>
</dbReference>
<feature type="transmembrane region" description="Helical" evidence="3">
    <location>
        <begin position="426"/>
        <end position="448"/>
    </location>
</feature>
<organism evidence="5 6">
    <name type="scientific">Clostridium carnis</name>
    <dbReference type="NCBI Taxonomy" id="1530"/>
    <lineage>
        <taxon>Bacteria</taxon>
        <taxon>Bacillati</taxon>
        <taxon>Bacillota</taxon>
        <taxon>Clostridia</taxon>
        <taxon>Eubacteriales</taxon>
        <taxon>Clostridiaceae</taxon>
        <taxon>Clostridium</taxon>
    </lineage>
</organism>
<reference evidence="5 6" key="1">
    <citation type="submission" date="2018-11" db="EMBL/GenBank/DDBJ databases">
        <authorList>
            <consortium name="Pathogen Informatics"/>
        </authorList>
    </citation>
    <scope>NUCLEOTIDE SEQUENCE [LARGE SCALE GENOMIC DNA]</scope>
    <source>
        <strain evidence="5 6">NCTC10913</strain>
    </source>
</reference>
<feature type="transmembrane region" description="Helical" evidence="3">
    <location>
        <begin position="454"/>
        <end position="480"/>
    </location>
</feature>
<accession>A0ABY6SSY3</accession>
<evidence type="ECO:0000256" key="2">
    <source>
        <dbReference type="SAM" id="Coils"/>
    </source>
</evidence>
<dbReference type="Pfam" id="PF10145">
    <property type="entry name" value="PhageMin_Tail"/>
    <property type="match status" value="1"/>
</dbReference>
<name>A0ABY6SSY3_9CLOT</name>
<dbReference type="PANTHER" id="PTHR37813:SF1">
    <property type="entry name" value="FELS-2 PROPHAGE PROTEIN"/>
    <property type="match status" value="1"/>
</dbReference>
<proteinExistence type="predicted"/>
<evidence type="ECO:0000259" key="4">
    <source>
        <dbReference type="Pfam" id="PF10145"/>
    </source>
</evidence>
<comment type="caution">
    <text evidence="5">The sequence shown here is derived from an EMBL/GenBank/DDBJ whole genome shotgun (WGS) entry which is preliminary data.</text>
</comment>
<evidence type="ECO:0000256" key="1">
    <source>
        <dbReference type="ARBA" id="ARBA00022612"/>
    </source>
</evidence>
<feature type="domain" description="Phage tail tape measure protein" evidence="4">
    <location>
        <begin position="97"/>
        <end position="292"/>
    </location>
</feature>
<dbReference type="InterPro" id="IPR010090">
    <property type="entry name" value="Phage_tape_meas"/>
</dbReference>
<sequence length="772" mass="82948">MAKDMMARIRIGGLIDPSLKESFSEIGNLTKNLKEELAPIGKIAGLGMAGLGAALGFASKSTNEYVKASNQLQASTGATSEEMKGLQNVLKGVYSNNYGESFEDISNSIGLIKQQFRDLSNSDLQTITEDAYALKDTFDIEIGESVRGANQLMKQFGITGDQAYNLLAQGAQKGLNQNGDLADQVAEYAVYFSDLGYSAEDMFNIMASGAEAGVFQIDFLNDAMKELGIRTKDNSDGTKQAFAELGLNADETTRMFANGGEEALKATSMVNKALFSMEDKVKQNQLGVQLYGTKWEDVGISTIEALGNITDEINMNASALNKIKEIKYSSFGDALVGIGRQIEVAFLPLGDVVLPYLNEFANWFKDVGVPKIQEFADILAEKMPSIIEQVKSLLPIFKSMIPIIAGIGAGLGTLKIINIGKNIFAIFSKIAGVFKSIGTAVSLFAGGAGTLGEVMILIMNPVGWIIAGIAALTAGFVLLYTKCEPFKEMVNSIFSKLANYISTTILPAIQNLGNKLSGLFKAIGGFASWIGEKLAPVFQVIFPMIGSAISLVSSVIGAQIEGVIKALGGIIDFLTGVFSGDWTLALEGLKTTFSGIFDSIFAFARKPFEWILEKIGIIKNNLLSLDFSGIGKSLVGGVVSIAQSAMPQFAKGGIATQPSICGEDGPEMVIPLVKSARSMSLLQKAANILGVSNGVDSSSFERNRYRNISTRGYKSDAENKTSQLGAPTFVFAPHIDGNVTQDAIQKLEDKMEEFKEMIEEFYREKERVAYGC</sequence>
<evidence type="ECO:0000313" key="5">
    <source>
        <dbReference type="EMBL" id="VDG71587.1"/>
    </source>
</evidence>
<gene>
    <name evidence="5" type="primary">yqbO_1</name>
    <name evidence="5" type="ORF">NCTC10913_01937</name>
</gene>
<protein>
    <submittedName>
        <fullName evidence="5">Phage tail tape measure protein, TP901 family</fullName>
    </submittedName>
</protein>
<evidence type="ECO:0000313" key="6">
    <source>
        <dbReference type="Proteomes" id="UP000277570"/>
    </source>
</evidence>
<keyword evidence="6" id="KW-1185">Reference proteome</keyword>
<feature type="transmembrane region" description="Helical" evidence="3">
    <location>
        <begin position="393"/>
        <end position="414"/>
    </location>
</feature>
<keyword evidence="3" id="KW-0472">Membrane</keyword>
<dbReference type="EMBL" id="UYIN01000007">
    <property type="protein sequence ID" value="VDG71587.1"/>
    <property type="molecule type" value="Genomic_DNA"/>
</dbReference>